<dbReference type="Proteomes" id="UP000009046">
    <property type="component" value="Unassembled WGS sequence"/>
</dbReference>
<evidence type="ECO:0000256" key="2">
    <source>
        <dbReference type="ARBA" id="ARBA00004496"/>
    </source>
</evidence>
<keyword evidence="10" id="KW-0131">Cell cycle</keyword>
<dbReference type="GeneID" id="8236736"/>
<dbReference type="HOGENOM" id="CLU_010510_1_0_1"/>
<evidence type="ECO:0000256" key="9">
    <source>
        <dbReference type="ARBA" id="ARBA00023067"/>
    </source>
</evidence>
<dbReference type="InParanoid" id="E0VG37"/>
<dbReference type="VEuPathDB" id="VectorBase:PHUM172700"/>
<keyword evidence="7" id="KW-0132">Cell division</keyword>
<keyword evidence="6" id="KW-0963">Cytoplasm</keyword>
<evidence type="ECO:0000313" key="12">
    <source>
        <dbReference type="EMBL" id="EEB12343.1"/>
    </source>
</evidence>
<dbReference type="GO" id="GO:0005737">
    <property type="term" value="C:cytoplasm"/>
    <property type="evidence" value="ECO:0007669"/>
    <property type="project" value="UniProtKB-SubCell"/>
</dbReference>
<dbReference type="InterPro" id="IPR022816">
    <property type="entry name" value="Condensin_barren_su2"/>
</dbReference>
<evidence type="ECO:0000256" key="3">
    <source>
        <dbReference type="ARBA" id="ARBA00009471"/>
    </source>
</evidence>
<comment type="subcellular location">
    <subcellularLocation>
        <location evidence="1">Chromosome</location>
    </subcellularLocation>
    <subcellularLocation>
        <location evidence="2">Cytoplasm</location>
    </subcellularLocation>
</comment>
<evidence type="ECO:0000256" key="4">
    <source>
        <dbReference type="ARBA" id="ARBA00016065"/>
    </source>
</evidence>
<dbReference type="GO" id="GO:0003682">
    <property type="term" value="F:chromatin binding"/>
    <property type="evidence" value="ECO:0007669"/>
    <property type="project" value="TreeGrafter"/>
</dbReference>
<dbReference type="AlphaFoldDB" id="E0VG37"/>
<reference evidence="12" key="1">
    <citation type="submission" date="2007-04" db="EMBL/GenBank/DDBJ databases">
        <title>Annotation of Pediculus humanus corporis strain USDA.</title>
        <authorList>
            <person name="Kirkness E."/>
            <person name="Hannick L."/>
            <person name="Hass B."/>
            <person name="Bruggner R."/>
            <person name="Lawson D."/>
            <person name="Bidwell S."/>
            <person name="Joardar V."/>
            <person name="Caler E."/>
            <person name="Walenz B."/>
            <person name="Inman J."/>
            <person name="Schobel S."/>
            <person name="Galinsky K."/>
            <person name="Amedeo P."/>
            <person name="Strausberg R."/>
        </authorList>
    </citation>
    <scope>NUCLEOTIDE SEQUENCE</scope>
    <source>
        <strain evidence="12">USDA</strain>
    </source>
</reference>
<dbReference type="EMBL" id="DS235131">
    <property type="protein sequence ID" value="EEB12343.1"/>
    <property type="molecule type" value="Genomic_DNA"/>
</dbReference>
<evidence type="ECO:0000256" key="7">
    <source>
        <dbReference type="ARBA" id="ARBA00022618"/>
    </source>
</evidence>
<keyword evidence="5" id="KW-0158">Chromosome</keyword>
<name>E0VG37_PEDHC</name>
<dbReference type="OMA" id="ATFPFNC"/>
<evidence type="ECO:0000256" key="6">
    <source>
        <dbReference type="ARBA" id="ARBA00022490"/>
    </source>
</evidence>
<evidence type="ECO:0000256" key="10">
    <source>
        <dbReference type="ARBA" id="ARBA00023306"/>
    </source>
</evidence>
<dbReference type="KEGG" id="phu:Phum_PHUM172700"/>
<dbReference type="eggNOG" id="KOG2328">
    <property type="taxonomic scope" value="Eukaryota"/>
</dbReference>
<dbReference type="STRING" id="121224.E0VG37"/>
<evidence type="ECO:0000256" key="1">
    <source>
        <dbReference type="ARBA" id="ARBA00004286"/>
    </source>
</evidence>
<dbReference type="OrthoDB" id="362021at2759"/>
<feature type="compositionally biased region" description="Basic and acidic residues" evidence="11">
    <location>
        <begin position="494"/>
        <end position="508"/>
    </location>
</feature>
<feature type="compositionally biased region" description="Acidic residues" evidence="11">
    <location>
        <begin position="509"/>
        <end position="518"/>
    </location>
</feature>
<comment type="similarity">
    <text evidence="3">Belongs to the CND2 (condensin subunit 2) family.</text>
</comment>
<sequence length="664" mass="76756">METSTPVSSPSRRKHSLAQKFIGINETLEDHESEIQLRRQEAINKSIETRRRLSVAPLIAGYTAVQLNQHCKDVIKLSTENKINCKNAFNFWLIDVMAAMAKKNDSEINKNFQVASCTLDASVKIYGYRVDAIHTDAVKMAGGFLSKESHSEEKEMKDGDVEKGDVAGVTKIKKKKKKLTLVPPETLNAKSEAEIFLDIQPSPTFLRGKNCGSDLLLKVSKYNDEGIMFLDSDYPCWPYGENSSSVPKFENQEIFDHEILMTLLSEIQIGEEGEEHLCSYYKDFKFGEIYNDNESDDDLQISQNSEKFEFNMNASYHDISSDEKPSDQRNRIDIPAGGFESEEEIILKPENNKKQTQNIPISELTSRISINPSEYSMFDEKLLKAWAGPSHWKVKPIRKPLQEFTCNEDTLKPISSKRTRKGKIKCYAGLFDVSEEILEKNLMENEKTTLFKSTMLNWNSQNTTMPKDLKYQSKNLFSLFHIPSFIITYSRNEKENETTLEKNKNVEEKNDDDDDDNNEKELEYCSARSFVHDNNESRHTDEEEQIIQGLEKEEEEEEAWNLDNMVQVPKKVEKIQMSNFQRRKHVDIQNLKRGLWTILTASTREKTSDSDKVEKVFEFKDLIKIYPSKVSKNYSNLLRLLVCRHNKKIGHADKKNFFHRLACR</sequence>
<dbReference type="GO" id="GO:0007076">
    <property type="term" value="P:mitotic chromosome condensation"/>
    <property type="evidence" value="ECO:0007669"/>
    <property type="project" value="InterPro"/>
</dbReference>
<keyword evidence="9" id="KW-0226">DNA condensation</keyword>
<evidence type="ECO:0000256" key="8">
    <source>
        <dbReference type="ARBA" id="ARBA00022776"/>
    </source>
</evidence>
<dbReference type="GO" id="GO:0000796">
    <property type="term" value="C:condensin complex"/>
    <property type="evidence" value="ECO:0007669"/>
    <property type="project" value="InterPro"/>
</dbReference>
<keyword evidence="8" id="KW-0498">Mitosis</keyword>
<dbReference type="RefSeq" id="XP_002425081.1">
    <property type="nucleotide sequence ID" value="XM_002425036.1"/>
</dbReference>
<dbReference type="FunCoup" id="E0VG37">
    <property type="interactions" value="924"/>
</dbReference>
<dbReference type="CTD" id="8236736"/>
<dbReference type="GO" id="GO:0051301">
    <property type="term" value="P:cell division"/>
    <property type="evidence" value="ECO:0007669"/>
    <property type="project" value="UniProtKB-KW"/>
</dbReference>
<evidence type="ECO:0000256" key="5">
    <source>
        <dbReference type="ARBA" id="ARBA00022454"/>
    </source>
</evidence>
<proteinExistence type="inferred from homology"/>
<evidence type="ECO:0000313" key="13">
    <source>
        <dbReference type="EnsemblMetazoa" id="PHUM172700-PA"/>
    </source>
</evidence>
<dbReference type="EMBL" id="AAZO01002004">
    <property type="status" value="NOT_ANNOTATED_CDS"/>
    <property type="molecule type" value="Genomic_DNA"/>
</dbReference>
<dbReference type="PANTHER" id="PTHR13108">
    <property type="entry name" value="CONDENSIN COMPLEX SUBUNIT 2"/>
    <property type="match status" value="1"/>
</dbReference>
<keyword evidence="14" id="KW-1185">Reference proteome</keyword>
<dbReference type="EnsemblMetazoa" id="PHUM172700-RA">
    <property type="protein sequence ID" value="PHUM172700-PA"/>
    <property type="gene ID" value="PHUM172700"/>
</dbReference>
<feature type="region of interest" description="Disordered" evidence="11">
    <location>
        <begin position="494"/>
        <end position="519"/>
    </location>
</feature>
<evidence type="ECO:0000256" key="11">
    <source>
        <dbReference type="SAM" id="MobiDB-lite"/>
    </source>
</evidence>
<reference evidence="13" key="3">
    <citation type="submission" date="2021-02" db="UniProtKB">
        <authorList>
            <consortium name="EnsemblMetazoa"/>
        </authorList>
    </citation>
    <scope>IDENTIFICATION</scope>
    <source>
        <strain evidence="13">USDA</strain>
    </source>
</reference>
<dbReference type="Pfam" id="PF05786">
    <property type="entry name" value="Cnd2"/>
    <property type="match status" value="1"/>
</dbReference>
<gene>
    <name evidence="13" type="primary">8236736</name>
    <name evidence="12" type="ORF">Phum_PHUM172700</name>
</gene>
<dbReference type="PANTHER" id="PTHR13108:SF9">
    <property type="entry name" value="CONDENSIN COMPLEX SUBUNIT 2"/>
    <property type="match status" value="1"/>
</dbReference>
<organism>
    <name type="scientific">Pediculus humanus subsp. corporis</name>
    <name type="common">Body louse</name>
    <dbReference type="NCBI Taxonomy" id="121224"/>
    <lineage>
        <taxon>Eukaryota</taxon>
        <taxon>Metazoa</taxon>
        <taxon>Ecdysozoa</taxon>
        <taxon>Arthropoda</taxon>
        <taxon>Hexapoda</taxon>
        <taxon>Insecta</taxon>
        <taxon>Pterygota</taxon>
        <taxon>Neoptera</taxon>
        <taxon>Paraneoptera</taxon>
        <taxon>Psocodea</taxon>
        <taxon>Troctomorpha</taxon>
        <taxon>Phthiraptera</taxon>
        <taxon>Anoplura</taxon>
        <taxon>Pediculidae</taxon>
        <taxon>Pediculus</taxon>
    </lineage>
</organism>
<evidence type="ECO:0000313" key="14">
    <source>
        <dbReference type="Proteomes" id="UP000009046"/>
    </source>
</evidence>
<protein>
    <recommendedName>
        <fullName evidence="4">Condensin complex subunit 2</fullName>
    </recommendedName>
</protein>
<reference evidence="12" key="2">
    <citation type="submission" date="2007-04" db="EMBL/GenBank/DDBJ databases">
        <title>The genome of the human body louse.</title>
        <authorList>
            <consortium name="The Human Body Louse Genome Consortium"/>
            <person name="Kirkness E."/>
            <person name="Walenz B."/>
            <person name="Hass B."/>
            <person name="Bruggner R."/>
            <person name="Strausberg R."/>
        </authorList>
    </citation>
    <scope>NUCLEOTIDE SEQUENCE</scope>
    <source>
        <strain evidence="12">USDA</strain>
    </source>
</reference>
<accession>E0VG37</accession>